<organism evidence="2">
    <name type="scientific">uncultured Acidimicrobiales bacterium</name>
    <dbReference type="NCBI Taxonomy" id="310071"/>
    <lineage>
        <taxon>Bacteria</taxon>
        <taxon>Bacillati</taxon>
        <taxon>Actinomycetota</taxon>
        <taxon>Acidimicrobiia</taxon>
        <taxon>Acidimicrobiales</taxon>
        <taxon>environmental samples</taxon>
    </lineage>
</organism>
<feature type="compositionally biased region" description="Basic residues" evidence="1">
    <location>
        <begin position="30"/>
        <end position="43"/>
    </location>
</feature>
<accession>A0A6J4INR8</accession>
<dbReference type="AlphaFoldDB" id="A0A6J4INR8"/>
<feature type="region of interest" description="Disordered" evidence="1">
    <location>
        <begin position="1"/>
        <end position="80"/>
    </location>
</feature>
<evidence type="ECO:0000313" key="2">
    <source>
        <dbReference type="EMBL" id="CAA9257517.1"/>
    </source>
</evidence>
<gene>
    <name evidence="2" type="ORF">AVDCRST_MAG76-2647</name>
</gene>
<dbReference type="EMBL" id="CADCSZ010000161">
    <property type="protein sequence ID" value="CAA9257517.1"/>
    <property type="molecule type" value="Genomic_DNA"/>
</dbReference>
<feature type="compositionally biased region" description="Basic residues" evidence="1">
    <location>
        <begin position="1"/>
        <end position="18"/>
    </location>
</feature>
<reference evidence="2" key="1">
    <citation type="submission" date="2020-02" db="EMBL/GenBank/DDBJ databases">
        <authorList>
            <person name="Meier V. D."/>
        </authorList>
    </citation>
    <scope>NUCLEOTIDE SEQUENCE</scope>
    <source>
        <strain evidence="2">AVDCRST_MAG76</strain>
    </source>
</reference>
<protein>
    <submittedName>
        <fullName evidence="2">Acyl carrier protein</fullName>
    </submittedName>
</protein>
<feature type="non-terminal residue" evidence="2">
    <location>
        <position position="1"/>
    </location>
</feature>
<name>A0A6J4INR8_9ACTN</name>
<feature type="compositionally biased region" description="Basic residues" evidence="1">
    <location>
        <begin position="51"/>
        <end position="67"/>
    </location>
</feature>
<feature type="non-terminal residue" evidence="2">
    <location>
        <position position="80"/>
    </location>
</feature>
<proteinExistence type="predicted"/>
<sequence>GSRRGIRHLPQGRRRGAPGRRGEGHPPGQLRRRPRRRQPRPRRVRDEARGGLRRGHRRERARGRHQGRAGVHPPDVEAEL</sequence>
<evidence type="ECO:0000256" key="1">
    <source>
        <dbReference type="SAM" id="MobiDB-lite"/>
    </source>
</evidence>